<evidence type="ECO:0000313" key="2">
    <source>
        <dbReference type="EMBL" id="MDQ0340724.1"/>
    </source>
</evidence>
<dbReference type="Proteomes" id="UP001232445">
    <property type="component" value="Unassembled WGS sequence"/>
</dbReference>
<evidence type="ECO:0000256" key="1">
    <source>
        <dbReference type="SAM" id="Phobius"/>
    </source>
</evidence>
<dbReference type="EMBL" id="JAUSUQ010000017">
    <property type="protein sequence ID" value="MDQ0340724.1"/>
    <property type="molecule type" value="Genomic_DNA"/>
</dbReference>
<organism evidence="2 3">
    <name type="scientific">Caldalkalibacillus uzonensis</name>
    <dbReference type="NCBI Taxonomy" id="353224"/>
    <lineage>
        <taxon>Bacteria</taxon>
        <taxon>Bacillati</taxon>
        <taxon>Bacillota</taxon>
        <taxon>Bacilli</taxon>
        <taxon>Bacillales</taxon>
        <taxon>Bacillaceae</taxon>
        <taxon>Caldalkalibacillus</taxon>
    </lineage>
</organism>
<feature type="transmembrane region" description="Helical" evidence="1">
    <location>
        <begin position="38"/>
        <end position="55"/>
    </location>
</feature>
<evidence type="ECO:0000313" key="3">
    <source>
        <dbReference type="Proteomes" id="UP001232445"/>
    </source>
</evidence>
<keyword evidence="1" id="KW-0812">Transmembrane</keyword>
<feature type="transmembrane region" description="Helical" evidence="1">
    <location>
        <begin position="101"/>
        <end position="119"/>
    </location>
</feature>
<protein>
    <submittedName>
        <fullName evidence="2">Uncharacterized protein</fullName>
    </submittedName>
</protein>
<keyword evidence="1" id="KW-0472">Membrane</keyword>
<comment type="caution">
    <text evidence="2">The sequence shown here is derived from an EMBL/GenBank/DDBJ whole genome shotgun (WGS) entry which is preliminary data.</text>
</comment>
<feature type="transmembrane region" description="Helical" evidence="1">
    <location>
        <begin position="7"/>
        <end position="32"/>
    </location>
</feature>
<accession>A0ABU0CWM3</accession>
<sequence length="125" mass="13892">MAVMALGMLYVLLSALYLGVWVIFLWVVYHVLKTRLGQWSGLITVLIVLGLTWLLSKIQDSAVFAATFGRLVIETGLTIPLPVGADQWYVESLPPLALGQYLFHALLALCIFIGVCWLLDQQTEV</sequence>
<keyword evidence="3" id="KW-1185">Reference proteome</keyword>
<reference evidence="2 3" key="1">
    <citation type="submission" date="2023-07" db="EMBL/GenBank/DDBJ databases">
        <title>Genomic Encyclopedia of Type Strains, Phase IV (KMG-IV): sequencing the most valuable type-strain genomes for metagenomic binning, comparative biology and taxonomic classification.</title>
        <authorList>
            <person name="Goeker M."/>
        </authorList>
    </citation>
    <scope>NUCLEOTIDE SEQUENCE [LARGE SCALE GENOMIC DNA]</scope>
    <source>
        <strain evidence="2 3">DSM 17740</strain>
    </source>
</reference>
<keyword evidence="1" id="KW-1133">Transmembrane helix</keyword>
<gene>
    <name evidence="2" type="ORF">J2S00_003550</name>
</gene>
<feature type="transmembrane region" description="Helical" evidence="1">
    <location>
        <begin position="62"/>
        <end position="81"/>
    </location>
</feature>
<name>A0ABU0CWM3_9BACI</name>
<proteinExistence type="predicted"/>